<gene>
    <name evidence="3" type="ORF">TAPDE_000620</name>
</gene>
<proteinExistence type="inferred from homology"/>
<dbReference type="GO" id="GO:0015031">
    <property type="term" value="P:protein transport"/>
    <property type="evidence" value="ECO:0007669"/>
    <property type="project" value="InterPro"/>
</dbReference>
<dbReference type="Gene3D" id="1.10.405.10">
    <property type="entry name" value="Guanine Nucleotide Dissociation Inhibitor, domain 1"/>
    <property type="match status" value="1"/>
</dbReference>
<dbReference type="FunFam" id="1.10.405.10:FF:000001">
    <property type="entry name" value="Rab GDP dissociation inhibitor"/>
    <property type="match status" value="1"/>
</dbReference>
<dbReference type="OrthoDB" id="9446342at2759"/>
<reference evidence="3 4" key="1">
    <citation type="journal article" date="2013" name="MBio">
        <title>Genome sequencing of the plant pathogen Taphrina deformans, the causal agent of peach leaf curl.</title>
        <authorList>
            <person name="Cisse O.H."/>
            <person name="Almeida J.M.G.C.F."/>
            <person name="Fonseca A."/>
            <person name="Kumar A.A."/>
            <person name="Salojaervi J."/>
            <person name="Overmyer K."/>
            <person name="Hauser P.M."/>
            <person name="Pagni M."/>
        </authorList>
    </citation>
    <scope>NUCLEOTIDE SEQUENCE [LARGE SCALE GENOMIC DNA]</scope>
    <source>
        <strain evidence="4">PYCC 5710 / ATCC 11124 / CBS 356.35 / IMI 108563 / JCM 9778 / NBRC 8474</strain>
    </source>
</reference>
<comment type="caution">
    <text evidence="3">The sequence shown here is derived from an EMBL/GenBank/DDBJ whole genome shotgun (WGS) entry which is preliminary data.</text>
</comment>
<dbReference type="EMBL" id="CAHR02000020">
    <property type="protein sequence ID" value="CCG80956.1"/>
    <property type="molecule type" value="Genomic_DNA"/>
</dbReference>
<comment type="similarity">
    <text evidence="1 2">Belongs to the Rab GDI family.</text>
</comment>
<organism evidence="3 4">
    <name type="scientific">Taphrina deformans (strain PYCC 5710 / ATCC 11124 / CBS 356.35 / IMI 108563 / JCM 9778 / NBRC 8474)</name>
    <name type="common">Peach leaf curl fungus</name>
    <name type="synonym">Lalaria deformans</name>
    <dbReference type="NCBI Taxonomy" id="1097556"/>
    <lineage>
        <taxon>Eukaryota</taxon>
        <taxon>Fungi</taxon>
        <taxon>Dikarya</taxon>
        <taxon>Ascomycota</taxon>
        <taxon>Taphrinomycotina</taxon>
        <taxon>Taphrinomycetes</taxon>
        <taxon>Taphrinales</taxon>
        <taxon>Taphrinaceae</taxon>
        <taxon>Taphrina</taxon>
    </lineage>
</organism>
<dbReference type="GO" id="GO:0005737">
    <property type="term" value="C:cytoplasm"/>
    <property type="evidence" value="ECO:0007669"/>
    <property type="project" value="TreeGrafter"/>
</dbReference>
<name>R4X6W1_TAPDE</name>
<protein>
    <recommendedName>
        <fullName evidence="2">Rab GDP dissociation inhibitor</fullName>
    </recommendedName>
</protein>
<dbReference type="Gene3D" id="3.50.50.60">
    <property type="entry name" value="FAD/NAD(P)-binding domain"/>
    <property type="match status" value="1"/>
</dbReference>
<dbReference type="InterPro" id="IPR036188">
    <property type="entry name" value="FAD/NAD-bd_sf"/>
</dbReference>
<dbReference type="FunFam" id="3.50.50.60:FF:000232">
    <property type="entry name" value="Rab GDP dissociation inhibitor"/>
    <property type="match status" value="1"/>
</dbReference>
<dbReference type="GO" id="GO:0005093">
    <property type="term" value="F:Rab GDP-dissociation inhibitor activity"/>
    <property type="evidence" value="ECO:0007669"/>
    <property type="project" value="InterPro"/>
</dbReference>
<dbReference type="SUPFAM" id="SSF51905">
    <property type="entry name" value="FAD/NAD(P)-binding domain"/>
    <property type="match status" value="2"/>
</dbReference>
<evidence type="ECO:0000256" key="1">
    <source>
        <dbReference type="ARBA" id="ARBA00005593"/>
    </source>
</evidence>
<dbReference type="GO" id="GO:0016192">
    <property type="term" value="P:vesicle-mediated transport"/>
    <property type="evidence" value="ECO:0007669"/>
    <property type="project" value="TreeGrafter"/>
</dbReference>
<evidence type="ECO:0000313" key="3">
    <source>
        <dbReference type="EMBL" id="CCG80956.1"/>
    </source>
</evidence>
<dbReference type="PRINTS" id="PR00892">
    <property type="entry name" value="RABGDI"/>
</dbReference>
<evidence type="ECO:0000313" key="4">
    <source>
        <dbReference type="Proteomes" id="UP000013776"/>
    </source>
</evidence>
<evidence type="ECO:0000256" key="2">
    <source>
        <dbReference type="RuleBase" id="RU363124"/>
    </source>
</evidence>
<dbReference type="GO" id="GO:0007264">
    <property type="term" value="P:small GTPase-mediated signal transduction"/>
    <property type="evidence" value="ECO:0007669"/>
    <property type="project" value="InterPro"/>
</dbReference>
<dbReference type="AlphaFoldDB" id="R4X6W1"/>
<dbReference type="InterPro" id="IPR000806">
    <property type="entry name" value="RabGDI"/>
</dbReference>
<dbReference type="Proteomes" id="UP000013776">
    <property type="component" value="Unassembled WGS sequence"/>
</dbReference>
<dbReference type="InterPro" id="IPR018203">
    <property type="entry name" value="GDP_dissociation_inhibitor"/>
</dbReference>
<dbReference type="Pfam" id="PF00996">
    <property type="entry name" value="GDI"/>
    <property type="match status" value="1"/>
</dbReference>
<dbReference type="Gene3D" id="3.30.519.10">
    <property type="entry name" value="Guanine Nucleotide Dissociation Inhibitor, domain 2"/>
    <property type="match status" value="1"/>
</dbReference>
<dbReference type="PANTHER" id="PTHR11787">
    <property type="entry name" value="RAB GDP-DISSOCIATION INHIBITOR"/>
    <property type="match status" value="1"/>
</dbReference>
<sequence>MERAFRERPLYLVADHDRESASLNLTQTFQKFRQQEPPQSLGRDRDWAIDLVPKFLMANGELTNMLVVRLPLSSTFTLTNKHTDVTRYLEFKQISGSYVYRDGRIAKVPATEMEAIKSSLMGMFEKRRMKKFLEFISNYKEQDSVSHQGLNLDKNTMTEVYYKFGLEKGTQDFIGHSMALHLDDEYLKKPARETYDRILLYLGSVARYGKSPYIYPLYGLGELPQGFARLSAIYGGTYMLDKKIDEIVYEDGKAVGVKSEGEVARAKKIIGDPSYFPDKVKKVGKVIRCTCLLTHPIPNTDNVDSVQIIIPQNQIGRKHDIYVAMVSASHNVCAKGHYLAIVSTIVETDNPQEEIRPGLNLLGPILDKFTNITDLYEPTTKGENGVFVSKSYDATSHFETTTDDVQRIYLELEGKPLGNVKLTNLSIHANMLVLKTRPKAEEEENFNVAV</sequence>
<dbReference type="STRING" id="1097556.R4X6W1"/>
<accession>R4X6W1</accession>
<dbReference type="PANTHER" id="PTHR11787:SF8">
    <property type="entry name" value="RAB GDP DISSOCIATION INHIBITOR"/>
    <property type="match status" value="1"/>
</dbReference>
<dbReference type="VEuPathDB" id="FungiDB:TAPDE_000620"/>
<dbReference type="PRINTS" id="PR00891">
    <property type="entry name" value="RABGDIREP"/>
</dbReference>
<dbReference type="eggNOG" id="KOG1439">
    <property type="taxonomic scope" value="Eukaryota"/>
</dbReference>
<keyword evidence="4" id="KW-1185">Reference proteome</keyword>